<protein>
    <submittedName>
        <fullName evidence="1">Uncharacterized protein</fullName>
    </submittedName>
</protein>
<name>A0AAE0VIQ2_9BIVA</name>
<reference evidence="1" key="1">
    <citation type="journal article" date="2021" name="Genome Biol. Evol.">
        <title>A High-Quality Reference Genome for a Parasitic Bivalve with Doubly Uniparental Inheritance (Bivalvia: Unionida).</title>
        <authorList>
            <person name="Smith C.H."/>
        </authorList>
    </citation>
    <scope>NUCLEOTIDE SEQUENCE</scope>
    <source>
        <strain evidence="1">CHS0354</strain>
    </source>
</reference>
<dbReference type="Proteomes" id="UP001195483">
    <property type="component" value="Unassembled WGS sequence"/>
</dbReference>
<sequence length="137" mass="15814">MWMTEWRSFLAPYNICINLHSIWHLGHLRHSSGTSTELGLRDGNVSVGLSRHIETVMTLSNKIANWRCYDEQLRQLVSRHETEWGIAHLELYLQTVLDSQEIAQSQNLISPRPEVVDAKIQNELAHGKFVDPSLWPD</sequence>
<accession>A0AAE0VIQ2</accession>
<evidence type="ECO:0000313" key="2">
    <source>
        <dbReference type="Proteomes" id="UP001195483"/>
    </source>
</evidence>
<dbReference type="EMBL" id="JAEAOA010000944">
    <property type="protein sequence ID" value="KAK3578190.1"/>
    <property type="molecule type" value="Genomic_DNA"/>
</dbReference>
<organism evidence="1 2">
    <name type="scientific">Potamilus streckersoni</name>
    <dbReference type="NCBI Taxonomy" id="2493646"/>
    <lineage>
        <taxon>Eukaryota</taxon>
        <taxon>Metazoa</taxon>
        <taxon>Spiralia</taxon>
        <taxon>Lophotrochozoa</taxon>
        <taxon>Mollusca</taxon>
        <taxon>Bivalvia</taxon>
        <taxon>Autobranchia</taxon>
        <taxon>Heteroconchia</taxon>
        <taxon>Palaeoheterodonta</taxon>
        <taxon>Unionida</taxon>
        <taxon>Unionoidea</taxon>
        <taxon>Unionidae</taxon>
        <taxon>Ambleminae</taxon>
        <taxon>Lampsilini</taxon>
        <taxon>Potamilus</taxon>
    </lineage>
</organism>
<dbReference type="AlphaFoldDB" id="A0AAE0VIQ2"/>
<gene>
    <name evidence="1" type="ORF">CHS0354_015239</name>
</gene>
<reference evidence="1" key="3">
    <citation type="submission" date="2023-05" db="EMBL/GenBank/DDBJ databases">
        <authorList>
            <person name="Smith C.H."/>
        </authorList>
    </citation>
    <scope>NUCLEOTIDE SEQUENCE</scope>
    <source>
        <strain evidence="1">CHS0354</strain>
        <tissue evidence="1">Mantle</tissue>
    </source>
</reference>
<proteinExistence type="predicted"/>
<reference evidence="1" key="2">
    <citation type="journal article" date="2021" name="Genome Biol. Evol.">
        <title>Developing a high-quality reference genome for a parasitic bivalve with doubly uniparental inheritance (Bivalvia: Unionida).</title>
        <authorList>
            <person name="Smith C.H."/>
        </authorList>
    </citation>
    <scope>NUCLEOTIDE SEQUENCE</scope>
    <source>
        <strain evidence="1">CHS0354</strain>
        <tissue evidence="1">Mantle</tissue>
    </source>
</reference>
<keyword evidence="2" id="KW-1185">Reference proteome</keyword>
<comment type="caution">
    <text evidence="1">The sequence shown here is derived from an EMBL/GenBank/DDBJ whole genome shotgun (WGS) entry which is preliminary data.</text>
</comment>
<evidence type="ECO:0000313" key="1">
    <source>
        <dbReference type="EMBL" id="KAK3578190.1"/>
    </source>
</evidence>